<evidence type="ECO:0000313" key="1">
    <source>
        <dbReference type="EMBL" id="KAJ9544747.1"/>
    </source>
</evidence>
<comment type="caution">
    <text evidence="1">The sequence shown here is derived from an EMBL/GenBank/DDBJ whole genome shotgun (WGS) entry which is preliminary data.</text>
</comment>
<dbReference type="EMBL" id="JARYMX010000006">
    <property type="protein sequence ID" value="KAJ9544747.1"/>
    <property type="molecule type" value="Genomic_DNA"/>
</dbReference>
<dbReference type="AlphaFoldDB" id="A0AA38W0N2"/>
<name>A0AA38W0N2_9ASTR</name>
<proteinExistence type="predicted"/>
<evidence type="ECO:0000313" key="2">
    <source>
        <dbReference type="Proteomes" id="UP001172457"/>
    </source>
</evidence>
<dbReference type="Proteomes" id="UP001172457">
    <property type="component" value="Chromosome 6"/>
</dbReference>
<accession>A0AA38W0N2</accession>
<gene>
    <name evidence="1" type="ORF">OSB04_024454</name>
</gene>
<protein>
    <submittedName>
        <fullName evidence="1">Uncharacterized protein</fullName>
    </submittedName>
</protein>
<reference evidence="1" key="1">
    <citation type="submission" date="2023-03" db="EMBL/GenBank/DDBJ databases">
        <title>Chromosome-scale reference genome and RAD-based genetic map of yellow starthistle (Centaurea solstitialis) reveal putative structural variation and QTLs associated with invader traits.</title>
        <authorList>
            <person name="Reatini B."/>
            <person name="Cang F.A."/>
            <person name="Jiang Q."/>
            <person name="Mckibben M.T.W."/>
            <person name="Barker M.S."/>
            <person name="Rieseberg L.H."/>
            <person name="Dlugosch K.M."/>
        </authorList>
    </citation>
    <scope>NUCLEOTIDE SEQUENCE</scope>
    <source>
        <strain evidence="1">CAN-66</strain>
        <tissue evidence="1">Leaf</tissue>
    </source>
</reference>
<keyword evidence="2" id="KW-1185">Reference proteome</keyword>
<sequence>MTTVEIFEGKKDPVVNTHRIIETEDAFHTGWHDGIRGQVVVSQFREPTEGLRESIVRDAYRENVIEIGGIRFDIDLIPISMRKTVRVETELALLVRSSK</sequence>
<organism evidence="1 2">
    <name type="scientific">Centaurea solstitialis</name>
    <name type="common">yellow star-thistle</name>
    <dbReference type="NCBI Taxonomy" id="347529"/>
    <lineage>
        <taxon>Eukaryota</taxon>
        <taxon>Viridiplantae</taxon>
        <taxon>Streptophyta</taxon>
        <taxon>Embryophyta</taxon>
        <taxon>Tracheophyta</taxon>
        <taxon>Spermatophyta</taxon>
        <taxon>Magnoliopsida</taxon>
        <taxon>eudicotyledons</taxon>
        <taxon>Gunneridae</taxon>
        <taxon>Pentapetalae</taxon>
        <taxon>asterids</taxon>
        <taxon>campanulids</taxon>
        <taxon>Asterales</taxon>
        <taxon>Asteraceae</taxon>
        <taxon>Carduoideae</taxon>
        <taxon>Cardueae</taxon>
        <taxon>Centaureinae</taxon>
        <taxon>Centaurea</taxon>
    </lineage>
</organism>